<proteinExistence type="predicted"/>
<keyword evidence="2" id="KW-1185">Reference proteome</keyword>
<name>A0A8J4QZU8_9ROSI</name>
<dbReference type="Proteomes" id="UP000737018">
    <property type="component" value="Unassembled WGS sequence"/>
</dbReference>
<evidence type="ECO:0000313" key="2">
    <source>
        <dbReference type="Proteomes" id="UP000737018"/>
    </source>
</evidence>
<gene>
    <name evidence="1" type="ORF">CMV_016347</name>
</gene>
<dbReference type="EMBL" id="JRKL02002478">
    <property type="protein sequence ID" value="KAF3958775.1"/>
    <property type="molecule type" value="Genomic_DNA"/>
</dbReference>
<protein>
    <submittedName>
        <fullName evidence="1">Uncharacterized protein</fullName>
    </submittedName>
</protein>
<sequence length="97" mass="11275">MDPLPHKPTLTLFPPSLESPLLSDCFFLHSQVKIVLISQRINNQCVFVFLNKDQQPSSRRRKRKEGKLSVKKWKRKFVGSDNFLDWLLNSTSPVKHG</sequence>
<accession>A0A8J4QZU8</accession>
<reference evidence="1" key="1">
    <citation type="submission" date="2020-03" db="EMBL/GenBank/DDBJ databases">
        <title>Castanea mollissima Vanexum genome sequencing.</title>
        <authorList>
            <person name="Staton M."/>
        </authorList>
    </citation>
    <scope>NUCLEOTIDE SEQUENCE</scope>
    <source>
        <tissue evidence="1">Leaf</tissue>
    </source>
</reference>
<evidence type="ECO:0000313" key="1">
    <source>
        <dbReference type="EMBL" id="KAF3958775.1"/>
    </source>
</evidence>
<comment type="caution">
    <text evidence="1">The sequence shown here is derived from an EMBL/GenBank/DDBJ whole genome shotgun (WGS) entry which is preliminary data.</text>
</comment>
<dbReference type="AlphaFoldDB" id="A0A8J4QZU8"/>
<organism evidence="1 2">
    <name type="scientific">Castanea mollissima</name>
    <name type="common">Chinese chestnut</name>
    <dbReference type="NCBI Taxonomy" id="60419"/>
    <lineage>
        <taxon>Eukaryota</taxon>
        <taxon>Viridiplantae</taxon>
        <taxon>Streptophyta</taxon>
        <taxon>Embryophyta</taxon>
        <taxon>Tracheophyta</taxon>
        <taxon>Spermatophyta</taxon>
        <taxon>Magnoliopsida</taxon>
        <taxon>eudicotyledons</taxon>
        <taxon>Gunneridae</taxon>
        <taxon>Pentapetalae</taxon>
        <taxon>rosids</taxon>
        <taxon>fabids</taxon>
        <taxon>Fagales</taxon>
        <taxon>Fagaceae</taxon>
        <taxon>Castanea</taxon>
    </lineage>
</organism>